<organism evidence="3 4">
    <name type="scientific">Hyphopichia burtonii NRRL Y-1933</name>
    <dbReference type="NCBI Taxonomy" id="984485"/>
    <lineage>
        <taxon>Eukaryota</taxon>
        <taxon>Fungi</taxon>
        <taxon>Dikarya</taxon>
        <taxon>Ascomycota</taxon>
        <taxon>Saccharomycotina</taxon>
        <taxon>Pichiomycetes</taxon>
        <taxon>Debaryomycetaceae</taxon>
        <taxon>Hyphopichia</taxon>
    </lineage>
</organism>
<evidence type="ECO:0000313" key="4">
    <source>
        <dbReference type="Proteomes" id="UP000095085"/>
    </source>
</evidence>
<feature type="region of interest" description="Disordered" evidence="1">
    <location>
        <begin position="33"/>
        <end position="53"/>
    </location>
</feature>
<dbReference type="Proteomes" id="UP000095085">
    <property type="component" value="Unassembled WGS sequence"/>
</dbReference>
<gene>
    <name evidence="3" type="ORF">HYPBUDRAFT_148369</name>
</gene>
<evidence type="ECO:0000256" key="1">
    <source>
        <dbReference type="SAM" id="MobiDB-lite"/>
    </source>
</evidence>
<feature type="transmembrane region" description="Helical" evidence="2">
    <location>
        <begin position="73"/>
        <end position="91"/>
    </location>
</feature>
<evidence type="ECO:0000313" key="3">
    <source>
        <dbReference type="EMBL" id="ODV68090.1"/>
    </source>
</evidence>
<accession>A0A1E4RLF2</accession>
<keyword evidence="2" id="KW-0472">Membrane</keyword>
<dbReference type="OrthoDB" id="4013991at2759"/>
<sequence>MIRSSPVLKRSPVKQLLFRRNVANPRIEKPEVHKTTLTSHEKPSGFSSASIKNGNVDQPLFPKGTFWRTYRQSISGFIGGLALALFIMYLWPVATIKASDTIGGVPSRGETAAVGYNRLTKEVDVNIPQTYAHKDKPVDDE</sequence>
<name>A0A1E4RLF2_9ASCO</name>
<reference evidence="4" key="1">
    <citation type="submission" date="2016-05" db="EMBL/GenBank/DDBJ databases">
        <title>Comparative genomics of biotechnologically important yeasts.</title>
        <authorList>
            <consortium name="DOE Joint Genome Institute"/>
            <person name="Riley R."/>
            <person name="Haridas S."/>
            <person name="Wolfe K.H."/>
            <person name="Lopes M.R."/>
            <person name="Hittinger C.T."/>
            <person name="Goker M."/>
            <person name="Salamov A."/>
            <person name="Wisecaver J."/>
            <person name="Long T.M."/>
            <person name="Aerts A.L."/>
            <person name="Barry K."/>
            <person name="Choi C."/>
            <person name="Clum A."/>
            <person name="Coughlan A.Y."/>
            <person name="Deshpande S."/>
            <person name="Douglass A.P."/>
            <person name="Hanson S.J."/>
            <person name="Klenk H.-P."/>
            <person name="Labutti K."/>
            <person name="Lapidus A."/>
            <person name="Lindquist E."/>
            <person name="Lipzen A."/>
            <person name="Meier-Kolthoff J.P."/>
            <person name="Ohm R.A."/>
            <person name="Otillar R.P."/>
            <person name="Pangilinan J."/>
            <person name="Peng Y."/>
            <person name="Rokas A."/>
            <person name="Rosa C.A."/>
            <person name="Scheuner C."/>
            <person name="Sibirny A.A."/>
            <person name="Slot J.C."/>
            <person name="Stielow J.B."/>
            <person name="Sun H."/>
            <person name="Kurtzman C.P."/>
            <person name="Blackwell M."/>
            <person name="Grigoriev I.V."/>
            <person name="Jeffries T.W."/>
        </authorList>
    </citation>
    <scope>NUCLEOTIDE SEQUENCE [LARGE SCALE GENOMIC DNA]</scope>
    <source>
        <strain evidence="4">NRRL Y-1933</strain>
    </source>
</reference>
<keyword evidence="2" id="KW-0812">Transmembrane</keyword>
<feature type="compositionally biased region" description="Basic and acidic residues" evidence="1">
    <location>
        <begin position="33"/>
        <end position="43"/>
    </location>
</feature>
<dbReference type="AlphaFoldDB" id="A0A1E4RLF2"/>
<dbReference type="EMBL" id="KV454540">
    <property type="protein sequence ID" value="ODV68090.1"/>
    <property type="molecule type" value="Genomic_DNA"/>
</dbReference>
<evidence type="ECO:0000256" key="2">
    <source>
        <dbReference type="SAM" id="Phobius"/>
    </source>
</evidence>
<proteinExistence type="predicted"/>
<keyword evidence="2" id="KW-1133">Transmembrane helix</keyword>
<dbReference type="STRING" id="984485.A0A1E4RLF2"/>
<dbReference type="RefSeq" id="XP_020077157.1">
    <property type="nucleotide sequence ID" value="XM_020220123.1"/>
</dbReference>
<keyword evidence="4" id="KW-1185">Reference proteome</keyword>
<dbReference type="GeneID" id="30994673"/>
<protein>
    <submittedName>
        <fullName evidence="3">Uncharacterized protein</fullName>
    </submittedName>
</protein>